<organism evidence="1 2">
    <name type="scientific">Piloderma croceum (strain F 1598)</name>
    <dbReference type="NCBI Taxonomy" id="765440"/>
    <lineage>
        <taxon>Eukaryota</taxon>
        <taxon>Fungi</taxon>
        <taxon>Dikarya</taxon>
        <taxon>Basidiomycota</taxon>
        <taxon>Agaricomycotina</taxon>
        <taxon>Agaricomycetes</taxon>
        <taxon>Agaricomycetidae</taxon>
        <taxon>Atheliales</taxon>
        <taxon>Atheliaceae</taxon>
        <taxon>Piloderma</taxon>
    </lineage>
</organism>
<dbReference type="InParanoid" id="A0A0C3F069"/>
<dbReference type="Proteomes" id="UP000054166">
    <property type="component" value="Unassembled WGS sequence"/>
</dbReference>
<keyword evidence="2" id="KW-1185">Reference proteome</keyword>
<dbReference type="EMBL" id="KN833079">
    <property type="protein sequence ID" value="KIM73554.1"/>
    <property type="molecule type" value="Genomic_DNA"/>
</dbReference>
<gene>
    <name evidence="1" type="ORF">PILCRDRAFT_829037</name>
</gene>
<proteinExistence type="predicted"/>
<name>A0A0C3F069_PILCF</name>
<dbReference type="AlphaFoldDB" id="A0A0C3F069"/>
<evidence type="ECO:0000313" key="1">
    <source>
        <dbReference type="EMBL" id="KIM73554.1"/>
    </source>
</evidence>
<sequence length="111" mass="12600">MSVVLSMTSNQNAEEVAHFLKKSPIRQYTLSPLGRFLIRLTIEVPKYKHLLIHLIGAIMFSEVAASIVHMLRSVLIGEGDHQVPETRRLPEVCQVAVVLCRRARRLGRDSR</sequence>
<protein>
    <submittedName>
        <fullName evidence="1">Uncharacterized protein</fullName>
    </submittedName>
</protein>
<reference evidence="1 2" key="1">
    <citation type="submission" date="2014-04" db="EMBL/GenBank/DDBJ databases">
        <authorList>
            <consortium name="DOE Joint Genome Institute"/>
            <person name="Kuo A."/>
            <person name="Tarkka M."/>
            <person name="Buscot F."/>
            <person name="Kohler A."/>
            <person name="Nagy L.G."/>
            <person name="Floudas D."/>
            <person name="Copeland A."/>
            <person name="Barry K.W."/>
            <person name="Cichocki N."/>
            <person name="Veneault-Fourrey C."/>
            <person name="LaButti K."/>
            <person name="Lindquist E.A."/>
            <person name="Lipzen A."/>
            <person name="Lundell T."/>
            <person name="Morin E."/>
            <person name="Murat C."/>
            <person name="Sun H."/>
            <person name="Tunlid A."/>
            <person name="Henrissat B."/>
            <person name="Grigoriev I.V."/>
            <person name="Hibbett D.S."/>
            <person name="Martin F."/>
            <person name="Nordberg H.P."/>
            <person name="Cantor M.N."/>
            <person name="Hua S.X."/>
        </authorList>
    </citation>
    <scope>NUCLEOTIDE SEQUENCE [LARGE SCALE GENOMIC DNA]</scope>
    <source>
        <strain evidence="1 2">F 1598</strain>
    </source>
</reference>
<accession>A0A0C3F069</accession>
<evidence type="ECO:0000313" key="2">
    <source>
        <dbReference type="Proteomes" id="UP000054166"/>
    </source>
</evidence>
<reference evidence="2" key="2">
    <citation type="submission" date="2015-01" db="EMBL/GenBank/DDBJ databases">
        <title>Evolutionary Origins and Diversification of the Mycorrhizal Mutualists.</title>
        <authorList>
            <consortium name="DOE Joint Genome Institute"/>
            <consortium name="Mycorrhizal Genomics Consortium"/>
            <person name="Kohler A."/>
            <person name="Kuo A."/>
            <person name="Nagy L.G."/>
            <person name="Floudas D."/>
            <person name="Copeland A."/>
            <person name="Barry K.W."/>
            <person name="Cichocki N."/>
            <person name="Veneault-Fourrey C."/>
            <person name="LaButti K."/>
            <person name="Lindquist E.A."/>
            <person name="Lipzen A."/>
            <person name="Lundell T."/>
            <person name="Morin E."/>
            <person name="Murat C."/>
            <person name="Riley R."/>
            <person name="Ohm R."/>
            <person name="Sun H."/>
            <person name="Tunlid A."/>
            <person name="Henrissat B."/>
            <person name="Grigoriev I.V."/>
            <person name="Hibbett D.S."/>
            <person name="Martin F."/>
        </authorList>
    </citation>
    <scope>NUCLEOTIDE SEQUENCE [LARGE SCALE GENOMIC DNA]</scope>
    <source>
        <strain evidence="2">F 1598</strain>
    </source>
</reference>
<dbReference type="HOGENOM" id="CLU_2159381_0_0_1"/>